<gene>
    <name evidence="3" type="ORF">PFR001_LOCUS5560</name>
</gene>
<evidence type="ECO:0000259" key="2">
    <source>
        <dbReference type="Pfam" id="PF03372"/>
    </source>
</evidence>
<keyword evidence="4" id="KW-1185">Reference proteome</keyword>
<sequence length="582" mass="65538">MTTKTAPHSSGPSANHSNSQAERKRQRTARSKHRRVHRKWTLYAPLRSTEDPTIPVSVSTFRFMSFNVLADYLVKQNYRKTDTATYRQKYDWMHRRERLLREILHWSPHVVNLQEVDHYEDFFKPRLEKAGFVGVYKRRTGETTHDGCAIFVKKSMFRIVTSHEIEYRVQDHPVLNRDNIALAAVVEIKSDANGSVPARFVVANTHLLFNPNRGEIKLAQLDMLLKYLTSLRQQQQQVLPILLAGDFNIAPHSPLYHFLSSGKLDASGLCRNGLSGQNLDTHALKKASRVVENGQTRHHGNGTAFGKYNCDRVQRNDFRDFKPNTLYAHELDLASAYAQSPDDRCTGEPKFTIFHSSSKGAVDYMWYTRTSLHCHGVLEMIPAGVLFKNGELPTMEHSSDHLSLALNTIHPISEDVLLILCNEDIPTAPHLVRGRQHNRVAVNVYHALVVVETHERAVSLFAPTKHLGALVGMGSQHDMIALDALATFKNHSLATLYNLGNSSIVANGTIVLFGEQLEKGLNVARANVPPKLLRAISSEETASRASQAHRPSEPSREWPRKPGSNGERTHSSNDPWQPIHAS</sequence>
<accession>A0ABN8CAX1</accession>
<dbReference type="Gene3D" id="3.60.10.10">
    <property type="entry name" value="Endonuclease/exonuclease/phosphatase"/>
    <property type="match status" value="1"/>
</dbReference>
<dbReference type="InterPro" id="IPR036691">
    <property type="entry name" value="Endo/exonu/phosph_ase_sf"/>
</dbReference>
<reference evidence="3 4" key="1">
    <citation type="submission" date="2021-11" db="EMBL/GenBank/DDBJ databases">
        <authorList>
            <person name="Islam A."/>
            <person name="Islam S."/>
            <person name="Flora M.S."/>
            <person name="Rahman M."/>
            <person name="Ziaur R.M."/>
            <person name="Epstein J.H."/>
            <person name="Hassan M."/>
            <person name="Klassen M."/>
            <person name="Woodard K."/>
            <person name="Webb A."/>
            <person name="Webby R.J."/>
            <person name="El Zowalaty M.E."/>
        </authorList>
    </citation>
    <scope>NUCLEOTIDE SEQUENCE [LARGE SCALE GENOMIC DNA]</scope>
    <source>
        <strain evidence="3">Pf1</strain>
    </source>
</reference>
<feature type="region of interest" description="Disordered" evidence="1">
    <location>
        <begin position="1"/>
        <end position="36"/>
    </location>
</feature>
<evidence type="ECO:0000256" key="1">
    <source>
        <dbReference type="SAM" id="MobiDB-lite"/>
    </source>
</evidence>
<dbReference type="InterPro" id="IPR050410">
    <property type="entry name" value="CCR4/nocturin_mRNA_transcr"/>
</dbReference>
<feature type="domain" description="Endonuclease/exonuclease/phosphatase" evidence="2">
    <location>
        <begin position="64"/>
        <end position="401"/>
    </location>
</feature>
<protein>
    <recommendedName>
        <fullName evidence="2">Endonuclease/exonuclease/phosphatase domain-containing protein</fullName>
    </recommendedName>
</protein>
<feature type="compositionally biased region" description="Polar residues" evidence="1">
    <location>
        <begin position="1"/>
        <end position="20"/>
    </location>
</feature>
<proteinExistence type="predicted"/>
<organism evidence="3 4">
    <name type="scientific">Peronospora farinosa</name>
    <dbReference type="NCBI Taxonomy" id="134698"/>
    <lineage>
        <taxon>Eukaryota</taxon>
        <taxon>Sar</taxon>
        <taxon>Stramenopiles</taxon>
        <taxon>Oomycota</taxon>
        <taxon>Peronosporomycetes</taxon>
        <taxon>Peronosporales</taxon>
        <taxon>Peronosporaceae</taxon>
        <taxon>Peronospora</taxon>
    </lineage>
</organism>
<feature type="compositionally biased region" description="Basic and acidic residues" evidence="1">
    <location>
        <begin position="550"/>
        <end position="560"/>
    </location>
</feature>
<name>A0ABN8CAX1_9STRA</name>
<dbReference type="Proteomes" id="UP001157938">
    <property type="component" value="Unassembled WGS sequence"/>
</dbReference>
<dbReference type="PANTHER" id="PTHR12121">
    <property type="entry name" value="CARBON CATABOLITE REPRESSOR PROTEIN 4"/>
    <property type="match status" value="1"/>
</dbReference>
<dbReference type="EMBL" id="CAKLBC010001219">
    <property type="protein sequence ID" value="CAH0490201.1"/>
    <property type="molecule type" value="Genomic_DNA"/>
</dbReference>
<feature type="compositionally biased region" description="Basic residues" evidence="1">
    <location>
        <begin position="24"/>
        <end position="36"/>
    </location>
</feature>
<comment type="caution">
    <text evidence="3">The sequence shown here is derived from an EMBL/GenBank/DDBJ whole genome shotgun (WGS) entry which is preliminary data.</text>
</comment>
<dbReference type="PANTHER" id="PTHR12121:SF34">
    <property type="entry name" value="PROTEIN ANGEL"/>
    <property type="match status" value="1"/>
</dbReference>
<feature type="region of interest" description="Disordered" evidence="1">
    <location>
        <begin position="537"/>
        <end position="582"/>
    </location>
</feature>
<evidence type="ECO:0000313" key="3">
    <source>
        <dbReference type="EMBL" id="CAH0490201.1"/>
    </source>
</evidence>
<evidence type="ECO:0000313" key="4">
    <source>
        <dbReference type="Proteomes" id="UP001157938"/>
    </source>
</evidence>
<dbReference type="SUPFAM" id="SSF56219">
    <property type="entry name" value="DNase I-like"/>
    <property type="match status" value="1"/>
</dbReference>
<dbReference type="Pfam" id="PF03372">
    <property type="entry name" value="Exo_endo_phos"/>
    <property type="match status" value="1"/>
</dbReference>
<dbReference type="InterPro" id="IPR005135">
    <property type="entry name" value="Endo/exonuclease/phosphatase"/>
</dbReference>